<gene>
    <name evidence="14" type="ORF">JKP88DRAFT_297327</name>
</gene>
<dbReference type="SUPFAM" id="SSF103506">
    <property type="entry name" value="Mitochondrial carrier"/>
    <property type="match status" value="1"/>
</dbReference>
<keyword evidence="9 10" id="KW-0472">Membrane</keyword>
<dbReference type="OrthoDB" id="2161at2759"/>
<organism evidence="14 15">
    <name type="scientific">Tribonema minus</name>
    <dbReference type="NCBI Taxonomy" id="303371"/>
    <lineage>
        <taxon>Eukaryota</taxon>
        <taxon>Sar</taxon>
        <taxon>Stramenopiles</taxon>
        <taxon>Ochrophyta</taxon>
        <taxon>PX clade</taxon>
        <taxon>Xanthophyceae</taxon>
        <taxon>Tribonematales</taxon>
        <taxon>Tribonemataceae</taxon>
        <taxon>Tribonema</taxon>
    </lineage>
</organism>
<keyword evidence="4 10" id="KW-0812">Transmembrane</keyword>
<dbReference type="FunFam" id="1.50.40.10:FF:000004">
    <property type="entry name" value="Calcium-binding mitochondrial carrier protein Aralar1"/>
    <property type="match status" value="1"/>
</dbReference>
<dbReference type="PROSITE" id="PS50222">
    <property type="entry name" value="EF_HAND_2"/>
    <property type="match status" value="3"/>
</dbReference>
<feature type="repeat" description="Solcar" evidence="10">
    <location>
        <begin position="998"/>
        <end position="1086"/>
    </location>
</feature>
<accession>A0A835ZEV5</accession>
<dbReference type="GO" id="GO:0005743">
    <property type="term" value="C:mitochondrial inner membrane"/>
    <property type="evidence" value="ECO:0007669"/>
    <property type="project" value="UniProtKB-SubCell"/>
</dbReference>
<evidence type="ECO:0000256" key="5">
    <source>
        <dbReference type="ARBA" id="ARBA00022737"/>
    </source>
</evidence>
<feature type="domain" description="EF-hand" evidence="13">
    <location>
        <begin position="691"/>
        <end position="726"/>
    </location>
</feature>
<evidence type="ECO:0000256" key="1">
    <source>
        <dbReference type="ARBA" id="ARBA00004448"/>
    </source>
</evidence>
<dbReference type="PANTHER" id="PTHR45678">
    <property type="entry name" value="MITOCHONDRIAL 2-OXODICARBOXYLATE CARRIER 1-RELATED"/>
    <property type="match status" value="1"/>
</dbReference>
<dbReference type="InterPro" id="IPR000595">
    <property type="entry name" value="cNMP-bd_dom"/>
</dbReference>
<feature type="coiled-coil region" evidence="11">
    <location>
        <begin position="3"/>
        <end position="30"/>
    </location>
</feature>
<dbReference type="Gene3D" id="3.40.50.720">
    <property type="entry name" value="NAD(P)-binding Rossmann-like Domain"/>
    <property type="match status" value="1"/>
</dbReference>
<dbReference type="Proteomes" id="UP000664859">
    <property type="component" value="Unassembled WGS sequence"/>
</dbReference>
<feature type="domain" description="Cyclic nucleotide-binding" evidence="12">
    <location>
        <begin position="284"/>
        <end position="395"/>
    </location>
</feature>
<dbReference type="PANTHER" id="PTHR45678:SF9">
    <property type="entry name" value="CALCIUM-BINDING MITOCHONDRIAL CARRIER PROTEIN ARALAR1"/>
    <property type="match status" value="1"/>
</dbReference>
<dbReference type="PROSITE" id="PS50042">
    <property type="entry name" value="CNMP_BINDING_3"/>
    <property type="match status" value="1"/>
</dbReference>
<dbReference type="GO" id="GO:0043490">
    <property type="term" value="P:malate-aspartate shuttle"/>
    <property type="evidence" value="ECO:0007669"/>
    <property type="project" value="TreeGrafter"/>
</dbReference>
<feature type="domain" description="EF-hand" evidence="13">
    <location>
        <begin position="464"/>
        <end position="499"/>
    </location>
</feature>
<keyword evidence="11" id="KW-0175">Coiled coil</keyword>
<evidence type="ECO:0000313" key="15">
    <source>
        <dbReference type="Proteomes" id="UP000664859"/>
    </source>
</evidence>
<dbReference type="SUPFAM" id="SSF47473">
    <property type="entry name" value="EF-hand"/>
    <property type="match status" value="3"/>
</dbReference>
<evidence type="ECO:0000256" key="2">
    <source>
        <dbReference type="ARBA" id="ARBA00006375"/>
    </source>
</evidence>
<dbReference type="SUPFAM" id="SSF51735">
    <property type="entry name" value="NAD(P)-binding Rossmann-fold domains"/>
    <property type="match status" value="1"/>
</dbReference>
<dbReference type="InterPro" id="IPR014710">
    <property type="entry name" value="RmlC-like_jellyroll"/>
</dbReference>
<dbReference type="PROSITE" id="PS50920">
    <property type="entry name" value="SOLCAR"/>
    <property type="match status" value="3"/>
</dbReference>
<dbReference type="SUPFAM" id="SSF51206">
    <property type="entry name" value="cAMP-binding domain-like"/>
    <property type="match status" value="1"/>
</dbReference>
<keyword evidence="15" id="KW-1185">Reference proteome</keyword>
<keyword evidence="8" id="KW-0496">Mitochondrion</keyword>
<dbReference type="Gene3D" id="1.50.40.10">
    <property type="entry name" value="Mitochondrial carrier domain"/>
    <property type="match status" value="2"/>
</dbReference>
<keyword evidence="5" id="KW-0677">Repeat</keyword>
<dbReference type="PRINTS" id="PR00080">
    <property type="entry name" value="SDRFAMILY"/>
</dbReference>
<dbReference type="Gene3D" id="2.60.120.10">
    <property type="entry name" value="Jelly Rolls"/>
    <property type="match status" value="1"/>
</dbReference>
<evidence type="ECO:0000256" key="11">
    <source>
        <dbReference type="SAM" id="Coils"/>
    </source>
</evidence>
<dbReference type="EMBL" id="JAFCMP010000025">
    <property type="protein sequence ID" value="KAG5190897.1"/>
    <property type="molecule type" value="Genomic_DNA"/>
</dbReference>
<comment type="subcellular location">
    <subcellularLocation>
        <location evidence="1">Mitochondrion inner membrane</location>
        <topology evidence="1">Multi-pass membrane protein</topology>
    </subcellularLocation>
</comment>
<sequence length="1136" mass="124483">MQVAIASRKLDQLQAAADRMREELQQMRCEAPGEIVVIQCDLRKPETIDACVQATIDKLGSLDFLVNNAGGQFISAAEDITVRGWESVLRLCLTGTFLMCQAAHRHWMGDNGGSIVNITVANKNGYPSMSHSGAARAGVENLTKTLALEWVGSGVRVNCVAPGIIWTETGARNYGAAVDTLLPALLSTIPARRCGTAEEVAAAVTFLLGPGAAYITGAEVPPNRKYDDLKDPRRRKVSLKSRIIDGRRHLTRSETEKLYKLGLAREKTPQEVELIKQSLEANDLLTCLDEQQIDNFIKTCRLLEYQPGEAVVRQGEYGDNLYICADGVAEVKDSHEGREDHIIGHKVTGDSFGQGAILLGRRRSASVIAKTPLKCWAVDLRTFEENVLFSAKVKKLFDVFASAEDAAGERLMTMEDFVRSCLDGMGDQNVLKGERLLYLLRLLRGDSEFIDFRDFTVFNLLMTRPDPEYDIAFMLMDRDHKGYITRDDVTAFLLHNRRSEAVGFDAQCDVMRRYFGEDGSGKLRVEAFSLFFLALQSEVAQQAFRRFNADGGGRISPEDLVALLSNFRGWRIPQEDLVALLSNFRGWRIPQDLVALLSNFRGWRIPQGVADRIMESTKGGRERRFSYPEFMAYQHLLVHLPSMVTSVSIACDVKKGPISKDDLKMARSLLGSKMSRIEADAVFELFDLDRMSRIEADAVFELLDLDRDGFIDAHDCKAVLGEAFAAPLKAIRGRHGKFTFAPPPGYEHGSSTSSSDNKKVAADGALGGVGAWLWDFMVHFLLGAIAGGTGAAAVYPIDLVKTRMQAQRTTIAKGGGGTDIAQALYKNSLDCFRQTFRNEGLRGLYRGLPPQLVGVAPEKAIKLTVNDLLRDAFTNRDKIGQDRIYFPLEVLAGAGAGASQVVITVLAGAGSGASQNPLEITKIRLQMQGETATLMRAAGKPLARQFSAIEIVRELGPIGLYKGASACFLRDVPFSGIYFPAYAAAKRWLAAGAEGGELQAHHLLVAGAMAGVPAASLTTPADVIKTRLQVVAREGEATYRGISDCAAHIVRTEGVSALFKGAGMRVFRSSPQFAVTLWAYELLHKAVSSADPALQPRPPTNAPIEVGDYRDAFRRAHVSKRLDDIHNLIENLSNVK</sequence>
<evidence type="ECO:0000256" key="9">
    <source>
        <dbReference type="ARBA" id="ARBA00023136"/>
    </source>
</evidence>
<keyword evidence="6" id="KW-0999">Mitochondrion inner membrane</keyword>
<dbReference type="AlphaFoldDB" id="A0A835ZEV5"/>
<proteinExistence type="inferred from homology"/>
<feature type="domain" description="EF-hand" evidence="13">
    <location>
        <begin position="535"/>
        <end position="570"/>
    </location>
</feature>
<evidence type="ECO:0000256" key="6">
    <source>
        <dbReference type="ARBA" id="ARBA00022792"/>
    </source>
</evidence>
<comment type="similarity">
    <text evidence="2">Belongs to the mitochondrial carrier (TC 2.A.29) family.</text>
</comment>
<dbReference type="InterPro" id="IPR018490">
    <property type="entry name" value="cNMP-bd_dom_sf"/>
</dbReference>
<dbReference type="Pfam" id="PF00153">
    <property type="entry name" value="Mito_carr"/>
    <property type="match status" value="3"/>
</dbReference>
<evidence type="ECO:0000259" key="12">
    <source>
        <dbReference type="PROSITE" id="PS50042"/>
    </source>
</evidence>
<dbReference type="InterPro" id="IPR011992">
    <property type="entry name" value="EF-hand-dom_pair"/>
</dbReference>
<dbReference type="SMART" id="SM00100">
    <property type="entry name" value="cNMP"/>
    <property type="match status" value="1"/>
</dbReference>
<name>A0A835ZEV5_9STRA</name>
<comment type="caution">
    <text evidence="14">The sequence shown here is derived from an EMBL/GenBank/DDBJ whole genome shotgun (WGS) entry which is preliminary data.</text>
</comment>
<dbReference type="SMART" id="SM00054">
    <property type="entry name" value="EFh"/>
    <property type="match status" value="3"/>
</dbReference>
<dbReference type="InterPro" id="IPR036291">
    <property type="entry name" value="NAD(P)-bd_dom_sf"/>
</dbReference>
<evidence type="ECO:0000256" key="3">
    <source>
        <dbReference type="ARBA" id="ARBA00022448"/>
    </source>
</evidence>
<dbReference type="GO" id="GO:0005509">
    <property type="term" value="F:calcium ion binding"/>
    <property type="evidence" value="ECO:0007669"/>
    <property type="project" value="InterPro"/>
</dbReference>
<feature type="repeat" description="Solcar" evidence="10">
    <location>
        <begin position="774"/>
        <end position="872"/>
    </location>
</feature>
<evidence type="ECO:0000313" key="14">
    <source>
        <dbReference type="EMBL" id="KAG5190897.1"/>
    </source>
</evidence>
<dbReference type="CDD" id="cd00038">
    <property type="entry name" value="CAP_ED"/>
    <property type="match status" value="1"/>
</dbReference>
<evidence type="ECO:0000256" key="8">
    <source>
        <dbReference type="ARBA" id="ARBA00023128"/>
    </source>
</evidence>
<dbReference type="GO" id="GO:0005313">
    <property type="term" value="F:L-glutamate transmembrane transporter activity"/>
    <property type="evidence" value="ECO:0007669"/>
    <property type="project" value="TreeGrafter"/>
</dbReference>
<evidence type="ECO:0000256" key="10">
    <source>
        <dbReference type="PROSITE-ProRule" id="PRU00282"/>
    </source>
</evidence>
<dbReference type="PRINTS" id="PR00081">
    <property type="entry name" value="GDHRDH"/>
</dbReference>
<dbReference type="Gene3D" id="1.10.238.10">
    <property type="entry name" value="EF-hand"/>
    <property type="match status" value="2"/>
</dbReference>
<evidence type="ECO:0000256" key="4">
    <source>
        <dbReference type="ARBA" id="ARBA00022692"/>
    </source>
</evidence>
<evidence type="ECO:0000259" key="13">
    <source>
        <dbReference type="PROSITE" id="PS50222"/>
    </source>
</evidence>
<evidence type="ECO:0000256" key="7">
    <source>
        <dbReference type="ARBA" id="ARBA00022989"/>
    </source>
</evidence>
<keyword evidence="7" id="KW-1133">Transmembrane helix</keyword>
<keyword evidence="3" id="KW-0813">Transport</keyword>
<dbReference type="InterPro" id="IPR018108">
    <property type="entry name" value="MCP_transmembrane"/>
</dbReference>
<reference evidence="14" key="1">
    <citation type="submission" date="2021-02" db="EMBL/GenBank/DDBJ databases">
        <title>First Annotated Genome of the Yellow-green Alga Tribonema minus.</title>
        <authorList>
            <person name="Mahan K.M."/>
        </authorList>
    </citation>
    <scope>NUCLEOTIDE SEQUENCE</scope>
    <source>
        <strain evidence="14">UTEX B ZZ1240</strain>
    </source>
</reference>
<dbReference type="InterPro" id="IPR002347">
    <property type="entry name" value="SDR_fam"/>
</dbReference>
<dbReference type="Pfam" id="PF13202">
    <property type="entry name" value="EF-hand_5"/>
    <property type="match status" value="1"/>
</dbReference>
<dbReference type="Pfam" id="PF00027">
    <property type="entry name" value="cNMP_binding"/>
    <property type="match status" value="1"/>
</dbReference>
<dbReference type="Pfam" id="PF13561">
    <property type="entry name" value="adh_short_C2"/>
    <property type="match status" value="1"/>
</dbReference>
<feature type="repeat" description="Solcar" evidence="10">
    <location>
        <begin position="899"/>
        <end position="988"/>
    </location>
</feature>
<dbReference type="GO" id="GO:0015183">
    <property type="term" value="F:L-aspartate transmembrane transporter activity"/>
    <property type="evidence" value="ECO:0007669"/>
    <property type="project" value="TreeGrafter"/>
</dbReference>
<dbReference type="InterPro" id="IPR023395">
    <property type="entry name" value="MCP_dom_sf"/>
</dbReference>
<dbReference type="InterPro" id="IPR051028">
    <property type="entry name" value="Mito_Solute_Carrier"/>
</dbReference>
<protein>
    <submittedName>
        <fullName evidence="14">Uncharacterized protein</fullName>
    </submittedName>
</protein>
<dbReference type="InterPro" id="IPR002048">
    <property type="entry name" value="EF_hand_dom"/>
</dbReference>